<dbReference type="EnsemblPlants" id="ONIVA02G02630.2">
    <property type="protein sequence ID" value="ONIVA02G02630.2"/>
    <property type="gene ID" value="ONIVA02G02630"/>
</dbReference>
<evidence type="ECO:0000313" key="4">
    <source>
        <dbReference type="EnsemblPlants" id="ONIVA02G02630.1"/>
    </source>
</evidence>
<dbReference type="CDD" id="cd02164">
    <property type="entry name" value="PPAT_CoAS"/>
    <property type="match status" value="1"/>
</dbReference>
<evidence type="ECO:0000313" key="5">
    <source>
        <dbReference type="Proteomes" id="UP000006591"/>
    </source>
</evidence>
<name>A0A0E0G0R1_ORYNI</name>
<dbReference type="SUPFAM" id="SSF52374">
    <property type="entry name" value="Nucleotidylyl transferase"/>
    <property type="match status" value="1"/>
</dbReference>
<dbReference type="GO" id="GO:0019915">
    <property type="term" value="P:lipid storage"/>
    <property type="evidence" value="ECO:0007669"/>
    <property type="project" value="EnsemblPlants"/>
</dbReference>
<organism evidence="4">
    <name type="scientific">Oryza nivara</name>
    <name type="common">Indian wild rice</name>
    <name type="synonym">Oryza sativa f. spontanea</name>
    <dbReference type="NCBI Taxonomy" id="4536"/>
    <lineage>
        <taxon>Eukaryota</taxon>
        <taxon>Viridiplantae</taxon>
        <taxon>Streptophyta</taxon>
        <taxon>Embryophyta</taxon>
        <taxon>Tracheophyta</taxon>
        <taxon>Spermatophyta</taxon>
        <taxon>Magnoliopsida</taxon>
        <taxon>Liliopsida</taxon>
        <taxon>Poales</taxon>
        <taxon>Poaceae</taxon>
        <taxon>BOP clade</taxon>
        <taxon>Oryzoideae</taxon>
        <taxon>Oryzeae</taxon>
        <taxon>Oryzinae</taxon>
        <taxon>Oryza</taxon>
    </lineage>
</organism>
<dbReference type="STRING" id="4536.A0A0E0G0R1"/>
<dbReference type="GO" id="GO:0009651">
    <property type="term" value="P:response to salt stress"/>
    <property type="evidence" value="ECO:0007669"/>
    <property type="project" value="EnsemblPlants"/>
</dbReference>
<dbReference type="GO" id="GO:0015937">
    <property type="term" value="P:coenzyme A biosynthetic process"/>
    <property type="evidence" value="ECO:0007669"/>
    <property type="project" value="EnsemblPlants"/>
</dbReference>
<keyword evidence="5" id="KW-1185">Reference proteome</keyword>
<reference evidence="4" key="2">
    <citation type="submission" date="2018-04" db="EMBL/GenBank/DDBJ databases">
        <title>OnivRS2 (Oryza nivara Reference Sequence Version 2).</title>
        <authorList>
            <person name="Zhang J."/>
            <person name="Kudrna D."/>
            <person name="Lee S."/>
            <person name="Talag J."/>
            <person name="Rajasekar S."/>
            <person name="Welchert J."/>
            <person name="Hsing Y.-I."/>
            <person name="Wing R.A."/>
        </authorList>
    </citation>
    <scope>NUCLEOTIDE SEQUENCE [LARGE SCALE GENOMIC DNA]</scope>
    <source>
        <strain evidence="4">SL10</strain>
    </source>
</reference>
<dbReference type="InterPro" id="IPR014729">
    <property type="entry name" value="Rossmann-like_a/b/a_fold"/>
</dbReference>
<dbReference type="NCBIfam" id="NF001985">
    <property type="entry name" value="PRK00777.1"/>
    <property type="match status" value="1"/>
</dbReference>
<dbReference type="GO" id="GO:0080020">
    <property type="term" value="P:regulation of coenzyme A biosynthetic process"/>
    <property type="evidence" value="ECO:0007669"/>
    <property type="project" value="EnsemblPlants"/>
</dbReference>
<comment type="pathway">
    <text evidence="1">Cofactor biosynthesis; coenzyme A biosynthesis.</text>
</comment>
<feature type="coiled-coil region" evidence="2">
    <location>
        <begin position="157"/>
        <end position="184"/>
    </location>
</feature>
<dbReference type="EnsemblPlants" id="ONIVA02G02630.1">
    <property type="protein sequence ID" value="ONIVA02G02630.1"/>
    <property type="gene ID" value="ONIVA02G02630"/>
</dbReference>
<dbReference type="Pfam" id="PF01467">
    <property type="entry name" value="CTP_transf_like"/>
    <property type="match status" value="1"/>
</dbReference>
<evidence type="ECO:0000256" key="1">
    <source>
        <dbReference type="ARBA" id="ARBA00004724"/>
    </source>
</evidence>
<dbReference type="AlphaFoldDB" id="A0A0E0G0R1"/>
<dbReference type="InterPro" id="IPR004821">
    <property type="entry name" value="Cyt_trans-like"/>
</dbReference>
<sequence>MVVLVEASPRGGAGDHPASCELDAGGDVGSGGRQYAAVVVGGTFDRLHQGHHLFLKAAAEFARERIYAYLIQPIEKRMENVKEYIKSIKPDLEVHVEPIVDPFGPSIVDEALEAIIVSKETLPGGLAVNRKRAERGLAQLEIEVVELVPEKSTGNKISSTAFRKKEAERELHKQQQEAPHEQAVELECRI</sequence>
<dbReference type="GO" id="GO:0006629">
    <property type="term" value="P:lipid metabolic process"/>
    <property type="evidence" value="ECO:0007669"/>
    <property type="project" value="EnsemblPlants"/>
</dbReference>
<dbReference type="eggNOG" id="KOG3351">
    <property type="taxonomic scope" value="Eukaryota"/>
</dbReference>
<dbReference type="Proteomes" id="UP000006591">
    <property type="component" value="Chromosome 2"/>
</dbReference>
<protein>
    <recommendedName>
        <fullName evidence="3">Cytidyltransferase-like domain-containing protein</fullName>
    </recommendedName>
</protein>
<keyword evidence="2" id="KW-0175">Coiled coil</keyword>
<evidence type="ECO:0000259" key="3">
    <source>
        <dbReference type="Pfam" id="PF01467"/>
    </source>
</evidence>
<dbReference type="GO" id="GO:0004595">
    <property type="term" value="F:pantetheine-phosphate adenylyltransferase activity"/>
    <property type="evidence" value="ECO:0007669"/>
    <property type="project" value="EnsemblPlants"/>
</dbReference>
<dbReference type="GO" id="GO:0004140">
    <property type="term" value="F:dephospho-CoA kinase activity"/>
    <property type="evidence" value="ECO:0007669"/>
    <property type="project" value="TreeGrafter"/>
</dbReference>
<feature type="domain" description="Cytidyltransferase-like" evidence="3">
    <location>
        <begin position="39"/>
        <end position="164"/>
    </location>
</feature>
<dbReference type="Gramene" id="ONIVA02G02630.1">
    <property type="protein sequence ID" value="ONIVA02G02630.1"/>
    <property type="gene ID" value="ONIVA02G02630"/>
</dbReference>
<dbReference type="Gramene" id="ONIVA02G02630.2">
    <property type="protein sequence ID" value="ONIVA02G02630.2"/>
    <property type="gene ID" value="ONIVA02G02630"/>
</dbReference>
<dbReference type="PANTHER" id="PTHR10695:SF46">
    <property type="entry name" value="BIFUNCTIONAL COENZYME A SYNTHASE-RELATED"/>
    <property type="match status" value="1"/>
</dbReference>
<accession>A0A0E0G0R1</accession>
<dbReference type="PANTHER" id="PTHR10695">
    <property type="entry name" value="DEPHOSPHO-COA KINASE-RELATED"/>
    <property type="match status" value="1"/>
</dbReference>
<proteinExistence type="predicted"/>
<dbReference type="HOGENOM" id="CLU_035272_4_0_1"/>
<evidence type="ECO:0000256" key="2">
    <source>
        <dbReference type="SAM" id="Coils"/>
    </source>
</evidence>
<dbReference type="OMA" id="APHEQAV"/>
<dbReference type="Gene3D" id="3.40.50.620">
    <property type="entry name" value="HUPs"/>
    <property type="match status" value="1"/>
</dbReference>
<reference evidence="4" key="1">
    <citation type="submission" date="2015-04" db="UniProtKB">
        <authorList>
            <consortium name="EnsemblPlants"/>
        </authorList>
    </citation>
    <scope>IDENTIFICATION</scope>
    <source>
        <strain evidence="4">SL10</strain>
    </source>
</reference>